<dbReference type="PANTHER" id="PTHR45777">
    <property type="entry name" value="METHIONINE AMINOPEPTIDASE 2"/>
    <property type="match status" value="1"/>
</dbReference>
<organism evidence="2 3">
    <name type="scientific">Vigna mungo</name>
    <name type="common">Black gram</name>
    <name type="synonym">Phaseolus mungo</name>
    <dbReference type="NCBI Taxonomy" id="3915"/>
    <lineage>
        <taxon>Eukaryota</taxon>
        <taxon>Viridiplantae</taxon>
        <taxon>Streptophyta</taxon>
        <taxon>Embryophyta</taxon>
        <taxon>Tracheophyta</taxon>
        <taxon>Spermatophyta</taxon>
        <taxon>Magnoliopsida</taxon>
        <taxon>eudicotyledons</taxon>
        <taxon>Gunneridae</taxon>
        <taxon>Pentapetalae</taxon>
        <taxon>rosids</taxon>
        <taxon>fabids</taxon>
        <taxon>Fabales</taxon>
        <taxon>Fabaceae</taxon>
        <taxon>Papilionoideae</taxon>
        <taxon>50 kb inversion clade</taxon>
        <taxon>NPAAA clade</taxon>
        <taxon>indigoferoid/millettioid clade</taxon>
        <taxon>Phaseoleae</taxon>
        <taxon>Vigna</taxon>
    </lineage>
</organism>
<dbReference type="InterPro" id="IPR036388">
    <property type="entry name" value="WH-like_DNA-bd_sf"/>
</dbReference>
<name>A0AAQ3MEU4_VIGMU</name>
<dbReference type="InterPro" id="IPR036390">
    <property type="entry name" value="WH_DNA-bd_sf"/>
</dbReference>
<protein>
    <submittedName>
        <fullName evidence="2">Uncharacterized protein</fullName>
    </submittedName>
</protein>
<dbReference type="Proteomes" id="UP001374535">
    <property type="component" value="Chromosome 11"/>
</dbReference>
<dbReference type="AlphaFoldDB" id="A0AAQ3MEU4"/>
<dbReference type="GO" id="GO:0008235">
    <property type="term" value="F:metalloexopeptidase activity"/>
    <property type="evidence" value="ECO:0007669"/>
    <property type="project" value="TreeGrafter"/>
</dbReference>
<dbReference type="GO" id="GO:0005737">
    <property type="term" value="C:cytoplasm"/>
    <property type="evidence" value="ECO:0007669"/>
    <property type="project" value="TreeGrafter"/>
</dbReference>
<evidence type="ECO:0000313" key="2">
    <source>
        <dbReference type="EMBL" id="WVY89600.1"/>
    </source>
</evidence>
<dbReference type="Gene3D" id="1.10.10.10">
    <property type="entry name" value="Winged helix-like DNA-binding domain superfamily/Winged helix DNA-binding domain"/>
    <property type="match status" value="1"/>
</dbReference>
<dbReference type="EMBL" id="CP144690">
    <property type="protein sequence ID" value="WVY89600.1"/>
    <property type="molecule type" value="Genomic_DNA"/>
</dbReference>
<keyword evidence="3" id="KW-1185">Reference proteome</keyword>
<dbReference type="PANTHER" id="PTHR45777:SF2">
    <property type="entry name" value="METHIONINE AMINOPEPTIDASE 2"/>
    <property type="match status" value="1"/>
</dbReference>
<accession>A0AAQ3MEU4</accession>
<dbReference type="InterPro" id="IPR050247">
    <property type="entry name" value="Met_Aminopeptidase_Type2"/>
</dbReference>
<evidence type="ECO:0000313" key="3">
    <source>
        <dbReference type="Proteomes" id="UP001374535"/>
    </source>
</evidence>
<keyword evidence="1" id="KW-0378">Hydrolase</keyword>
<dbReference type="SUPFAM" id="SSF46785">
    <property type="entry name" value="Winged helix' DNA-binding domain"/>
    <property type="match status" value="1"/>
</dbReference>
<sequence length="121" mass="14050">MEEGEFFAIETFASAGKGYVREDLEHSHYMKKFDVGHIPLRLPREKQLRYLDRQGETKFLMALKNLCDSGIAQAITFDFRSRVTHLNLWSNDLISTFVLIVSSRPLTWTTLLDLCLILIRT</sequence>
<proteinExistence type="predicted"/>
<evidence type="ECO:0000256" key="1">
    <source>
        <dbReference type="ARBA" id="ARBA00022801"/>
    </source>
</evidence>
<dbReference type="GO" id="GO:0004177">
    <property type="term" value="F:aminopeptidase activity"/>
    <property type="evidence" value="ECO:0007669"/>
    <property type="project" value="TreeGrafter"/>
</dbReference>
<gene>
    <name evidence="2" type="ORF">V8G54_035114</name>
</gene>
<reference evidence="2 3" key="1">
    <citation type="journal article" date="2023" name="Life. Sci Alliance">
        <title>Evolutionary insights into 3D genome organization and epigenetic landscape of Vigna mungo.</title>
        <authorList>
            <person name="Junaid A."/>
            <person name="Singh B."/>
            <person name="Bhatia S."/>
        </authorList>
    </citation>
    <scope>NUCLEOTIDE SEQUENCE [LARGE SCALE GENOMIC DNA]</scope>
    <source>
        <strain evidence="2">Urdbean</strain>
    </source>
</reference>